<feature type="transmembrane region" description="Helical" evidence="1">
    <location>
        <begin position="176"/>
        <end position="194"/>
    </location>
</feature>
<dbReference type="Pfam" id="PF11188">
    <property type="entry name" value="DUF2975"/>
    <property type="match status" value="1"/>
</dbReference>
<evidence type="ECO:0000313" key="2">
    <source>
        <dbReference type="EMBL" id="GLY65858.1"/>
    </source>
</evidence>
<gene>
    <name evidence="2" type="ORF">Atai01_24770</name>
</gene>
<feature type="transmembrane region" description="Helical" evidence="1">
    <location>
        <begin position="20"/>
        <end position="43"/>
    </location>
</feature>
<comment type="caution">
    <text evidence="2">The sequence shown here is derived from an EMBL/GenBank/DDBJ whole genome shotgun (WGS) entry which is preliminary data.</text>
</comment>
<dbReference type="AlphaFoldDB" id="A0A9W6VC83"/>
<evidence type="ECO:0000256" key="1">
    <source>
        <dbReference type="SAM" id="Phobius"/>
    </source>
</evidence>
<protein>
    <recommendedName>
        <fullName evidence="4">DUF2975 domain-containing protein</fullName>
    </recommendedName>
</protein>
<dbReference type="RefSeq" id="WP_052373178.1">
    <property type="nucleotide sequence ID" value="NZ_BSTI01000005.1"/>
</dbReference>
<dbReference type="Proteomes" id="UP001165136">
    <property type="component" value="Unassembled WGS sequence"/>
</dbReference>
<evidence type="ECO:0000313" key="3">
    <source>
        <dbReference type="Proteomes" id="UP001165136"/>
    </source>
</evidence>
<dbReference type="EMBL" id="BSTI01000005">
    <property type="protein sequence ID" value="GLY65858.1"/>
    <property type="molecule type" value="Genomic_DNA"/>
</dbReference>
<accession>A0A9W6VC83</accession>
<feature type="transmembrane region" description="Helical" evidence="1">
    <location>
        <begin position="93"/>
        <end position="114"/>
    </location>
</feature>
<dbReference type="InterPro" id="IPR021354">
    <property type="entry name" value="DUF2975"/>
</dbReference>
<keyword evidence="1" id="KW-0812">Transmembrane</keyword>
<keyword evidence="3" id="KW-1185">Reference proteome</keyword>
<proteinExistence type="predicted"/>
<feature type="transmembrane region" description="Helical" evidence="1">
    <location>
        <begin position="134"/>
        <end position="156"/>
    </location>
</feature>
<evidence type="ECO:0008006" key="4">
    <source>
        <dbReference type="Google" id="ProtNLM"/>
    </source>
</evidence>
<keyword evidence="1" id="KW-0472">Membrane</keyword>
<keyword evidence="1" id="KW-1133">Transmembrane helix</keyword>
<name>A0A9W6VC83_9PSEU</name>
<reference evidence="2" key="1">
    <citation type="submission" date="2023-03" db="EMBL/GenBank/DDBJ databases">
        <title>Amycolatopsis taiwanensis NBRC 103393.</title>
        <authorList>
            <person name="Ichikawa N."/>
            <person name="Sato H."/>
            <person name="Tonouchi N."/>
        </authorList>
    </citation>
    <scope>NUCLEOTIDE SEQUENCE</scope>
    <source>
        <strain evidence="2">NBRC 103393</strain>
    </source>
</reference>
<organism evidence="2 3">
    <name type="scientific">Amycolatopsis taiwanensis</name>
    <dbReference type="NCBI Taxonomy" id="342230"/>
    <lineage>
        <taxon>Bacteria</taxon>
        <taxon>Bacillati</taxon>
        <taxon>Actinomycetota</taxon>
        <taxon>Actinomycetes</taxon>
        <taxon>Pseudonocardiales</taxon>
        <taxon>Pseudonocardiaceae</taxon>
        <taxon>Amycolatopsis</taxon>
    </lineage>
</organism>
<sequence length="208" mass="21754">MRAPKARNPLEPLRSVSGALATLMVIGLAVGVLSAVFGSGSLFGLGKGFLCVNASNVGMSVDAQFAKPGVGANADGVSLCTQHPDAGQQALHALIEVPGGLLFLGALFLLHRVIREAERAGVFGEGVADRLRTLGWFLVAGQLVAMVVKGIATAYLVADLSTLDPATPLGMVYWQWSWPVLLSGLGALTFARIMRIGVRMREDLDGTV</sequence>